<keyword evidence="1" id="KW-0812">Transmembrane</keyword>
<keyword evidence="1" id="KW-1133">Transmembrane helix</keyword>
<evidence type="ECO:0000313" key="3">
    <source>
        <dbReference type="EMBL" id="MPM29161.1"/>
    </source>
</evidence>
<protein>
    <recommendedName>
        <fullName evidence="2">LysM domain-containing protein</fullName>
    </recommendedName>
</protein>
<feature type="domain" description="LysM" evidence="2">
    <location>
        <begin position="319"/>
        <end position="366"/>
    </location>
</feature>
<gene>
    <name evidence="3" type="ORF">SDC9_75701</name>
</gene>
<keyword evidence="1" id="KW-0472">Membrane</keyword>
<sequence>MQTDFEHDGEITTLPNNIRQMGAADDGLRIYMEDYVHTYLYQYARSSVNGEKLAVLMGKTKVVDGQKTVFISGVVQARFTEKIKGVETITTQSWKYISEEMEQYFPDLKVVGWMHSRPSFGAFVTSRDEAYHKKVFNNDSSVFFVVDPIDRTDRFYTMNETGGSMRPVKGYFIYYDKNPQMQEYMLANSLIQPKTEDEEDDEEEKSINSHMDAAAKIRSVLAGKETEKVKKVRNKYAVFTFVSAVFCFVCVFMSLSLASNVSRLKKLETEVVSVKQSVEIQKKETKALANDISNYNPVITVMAAENSNPKEETEEKEKKTYTIKEGDTLVKICRLFYGDDSMLDKIIEINKINDPDRIFYGTVIELP</sequence>
<dbReference type="InterPro" id="IPR036779">
    <property type="entry name" value="LysM_dom_sf"/>
</dbReference>
<dbReference type="PROSITE" id="PS51782">
    <property type="entry name" value="LYSM"/>
    <property type="match status" value="1"/>
</dbReference>
<dbReference type="AlphaFoldDB" id="A0A644YMP5"/>
<organism evidence="3">
    <name type="scientific">bioreactor metagenome</name>
    <dbReference type="NCBI Taxonomy" id="1076179"/>
    <lineage>
        <taxon>unclassified sequences</taxon>
        <taxon>metagenomes</taxon>
        <taxon>ecological metagenomes</taxon>
    </lineage>
</organism>
<dbReference type="CDD" id="cd00118">
    <property type="entry name" value="LysM"/>
    <property type="match status" value="1"/>
</dbReference>
<dbReference type="InterPro" id="IPR018392">
    <property type="entry name" value="LysM"/>
</dbReference>
<dbReference type="SUPFAM" id="SSF54106">
    <property type="entry name" value="LysM domain"/>
    <property type="match status" value="1"/>
</dbReference>
<dbReference type="SMART" id="SM00257">
    <property type="entry name" value="LysM"/>
    <property type="match status" value="1"/>
</dbReference>
<dbReference type="EMBL" id="VSSQ01005440">
    <property type="protein sequence ID" value="MPM29161.1"/>
    <property type="molecule type" value="Genomic_DNA"/>
</dbReference>
<dbReference type="Pfam" id="PF01476">
    <property type="entry name" value="LysM"/>
    <property type="match status" value="1"/>
</dbReference>
<dbReference type="Gene3D" id="3.10.350.10">
    <property type="entry name" value="LysM domain"/>
    <property type="match status" value="1"/>
</dbReference>
<accession>A0A644YMP5</accession>
<dbReference type="GO" id="GO:0008237">
    <property type="term" value="F:metallopeptidase activity"/>
    <property type="evidence" value="ECO:0007669"/>
    <property type="project" value="InterPro"/>
</dbReference>
<evidence type="ECO:0000256" key="1">
    <source>
        <dbReference type="SAM" id="Phobius"/>
    </source>
</evidence>
<proteinExistence type="predicted"/>
<name>A0A644YMP5_9ZZZZ</name>
<reference evidence="3" key="1">
    <citation type="submission" date="2019-08" db="EMBL/GenBank/DDBJ databases">
        <authorList>
            <person name="Kucharzyk K."/>
            <person name="Murdoch R.W."/>
            <person name="Higgins S."/>
            <person name="Loffler F."/>
        </authorList>
    </citation>
    <scope>NUCLEOTIDE SEQUENCE</scope>
</reference>
<dbReference type="InterPro" id="IPR000555">
    <property type="entry name" value="JAMM/MPN+_dom"/>
</dbReference>
<evidence type="ECO:0000259" key="2">
    <source>
        <dbReference type="PROSITE" id="PS51782"/>
    </source>
</evidence>
<comment type="caution">
    <text evidence="3">The sequence shown here is derived from an EMBL/GenBank/DDBJ whole genome shotgun (WGS) entry which is preliminary data.</text>
</comment>
<dbReference type="Gene3D" id="3.40.140.10">
    <property type="entry name" value="Cytidine Deaminase, domain 2"/>
    <property type="match status" value="1"/>
</dbReference>
<dbReference type="Pfam" id="PF01398">
    <property type="entry name" value="JAB"/>
    <property type="match status" value="1"/>
</dbReference>
<dbReference type="SUPFAM" id="SSF102712">
    <property type="entry name" value="JAB1/MPN domain"/>
    <property type="match status" value="1"/>
</dbReference>
<feature type="transmembrane region" description="Helical" evidence="1">
    <location>
        <begin position="236"/>
        <end position="258"/>
    </location>
</feature>